<keyword evidence="1" id="KW-1133">Transmembrane helix</keyword>
<accession>A0A7W3NHQ5</accession>
<dbReference type="EMBL" id="JACJHT010000031">
    <property type="protein sequence ID" value="MBA9043184.1"/>
    <property type="molecule type" value="Genomic_DNA"/>
</dbReference>
<reference evidence="2" key="1">
    <citation type="submission" date="2020-08" db="EMBL/GenBank/DDBJ databases">
        <title>Functional genomics of gut bacteria from endangered species of beetles.</title>
        <authorList>
            <person name="Carlos-Shanley C."/>
        </authorList>
    </citation>
    <scope>NUCLEOTIDE SEQUENCE [LARGE SCALE GENOMIC DNA]</scope>
    <source>
        <strain evidence="2">S00060</strain>
    </source>
</reference>
<sequence length="41" mass="4724">MKIPINSFLGNITCIAEVLYVYLLFFFVELQTTVVKSVQIK</sequence>
<dbReference type="AlphaFoldDB" id="A0A7W3NHQ5"/>
<protein>
    <submittedName>
        <fullName evidence="2">Uncharacterized protein</fullName>
    </submittedName>
</protein>
<proteinExistence type="predicted"/>
<feature type="transmembrane region" description="Helical" evidence="1">
    <location>
        <begin position="7"/>
        <end position="28"/>
    </location>
</feature>
<comment type="caution">
    <text evidence="2">The sequence shown here is derived from an EMBL/GenBank/DDBJ whole genome shotgun (WGS) entry which is preliminary data.</text>
</comment>
<keyword evidence="3" id="KW-1185">Reference proteome</keyword>
<keyword evidence="1" id="KW-0812">Transmembrane</keyword>
<evidence type="ECO:0000256" key="1">
    <source>
        <dbReference type="SAM" id="Phobius"/>
    </source>
</evidence>
<name>A0A7W3NHQ5_PRIAR</name>
<keyword evidence="1" id="KW-0472">Membrane</keyword>
<organism evidence="2 3">
    <name type="scientific">Priestia aryabhattai</name>
    <name type="common">Bacillus aryabhattai</name>
    <dbReference type="NCBI Taxonomy" id="412384"/>
    <lineage>
        <taxon>Bacteria</taxon>
        <taxon>Bacillati</taxon>
        <taxon>Bacillota</taxon>
        <taxon>Bacilli</taxon>
        <taxon>Bacillales</taxon>
        <taxon>Bacillaceae</taxon>
        <taxon>Priestia</taxon>
    </lineage>
</organism>
<dbReference type="Proteomes" id="UP000543174">
    <property type="component" value="Unassembled WGS sequence"/>
</dbReference>
<evidence type="ECO:0000313" key="2">
    <source>
        <dbReference type="EMBL" id="MBA9043184.1"/>
    </source>
</evidence>
<evidence type="ECO:0000313" key="3">
    <source>
        <dbReference type="Proteomes" id="UP000543174"/>
    </source>
</evidence>
<gene>
    <name evidence="2" type="ORF">HNP21_006375</name>
</gene>